<proteinExistence type="predicted"/>
<dbReference type="RefSeq" id="WP_269766185.1">
    <property type="nucleotide sequence ID" value="NZ_FOFA01000001.1"/>
</dbReference>
<sequence length="42" mass="4483">MVDCTLAPPKDYTAVRFLDVSVTNCVTGAQSDTRSYRVGTGS</sequence>
<organism evidence="1 2">
    <name type="scientific">Microlunatus flavus</name>
    <dbReference type="NCBI Taxonomy" id="1036181"/>
    <lineage>
        <taxon>Bacteria</taxon>
        <taxon>Bacillati</taxon>
        <taxon>Actinomycetota</taxon>
        <taxon>Actinomycetes</taxon>
        <taxon>Propionibacteriales</taxon>
        <taxon>Propionibacteriaceae</taxon>
        <taxon>Microlunatus</taxon>
    </lineage>
</organism>
<gene>
    <name evidence="1" type="ORF">SAMN05421756_101528</name>
</gene>
<dbReference type="EMBL" id="FOFA01000001">
    <property type="protein sequence ID" value="SEP73455.1"/>
    <property type="molecule type" value="Genomic_DNA"/>
</dbReference>
<protein>
    <submittedName>
        <fullName evidence="1">Uncharacterized protein</fullName>
    </submittedName>
</protein>
<reference evidence="2" key="1">
    <citation type="submission" date="2016-10" db="EMBL/GenBank/DDBJ databases">
        <authorList>
            <person name="Varghese N."/>
            <person name="Submissions S."/>
        </authorList>
    </citation>
    <scope>NUCLEOTIDE SEQUENCE [LARGE SCALE GENOMIC DNA]</scope>
    <source>
        <strain evidence="2">CGMCC 4.6856</strain>
    </source>
</reference>
<dbReference type="AlphaFoldDB" id="A0A1H9AA04"/>
<accession>A0A1H9AA04</accession>
<name>A0A1H9AA04_9ACTN</name>
<evidence type="ECO:0000313" key="2">
    <source>
        <dbReference type="Proteomes" id="UP000198504"/>
    </source>
</evidence>
<keyword evidence="2" id="KW-1185">Reference proteome</keyword>
<evidence type="ECO:0000313" key="1">
    <source>
        <dbReference type="EMBL" id="SEP73455.1"/>
    </source>
</evidence>
<dbReference type="Proteomes" id="UP000198504">
    <property type="component" value="Unassembled WGS sequence"/>
</dbReference>